<proteinExistence type="predicted"/>
<protein>
    <submittedName>
        <fullName evidence="1">Uncharacterized protein</fullName>
    </submittedName>
</protein>
<comment type="caution">
    <text evidence="1">The sequence shown here is derived from an EMBL/GenBank/DDBJ whole genome shotgun (WGS) entry which is preliminary data.</text>
</comment>
<organism evidence="1">
    <name type="scientific">marine sediment metagenome</name>
    <dbReference type="NCBI Taxonomy" id="412755"/>
    <lineage>
        <taxon>unclassified sequences</taxon>
        <taxon>metagenomes</taxon>
        <taxon>ecological metagenomes</taxon>
    </lineage>
</organism>
<dbReference type="AlphaFoldDB" id="A0A0F9MQH2"/>
<evidence type="ECO:0000313" key="1">
    <source>
        <dbReference type="EMBL" id="KKM78980.1"/>
    </source>
</evidence>
<reference evidence="1" key="1">
    <citation type="journal article" date="2015" name="Nature">
        <title>Complex archaea that bridge the gap between prokaryotes and eukaryotes.</title>
        <authorList>
            <person name="Spang A."/>
            <person name="Saw J.H."/>
            <person name="Jorgensen S.L."/>
            <person name="Zaremba-Niedzwiedzka K."/>
            <person name="Martijn J."/>
            <person name="Lind A.E."/>
            <person name="van Eijk R."/>
            <person name="Schleper C."/>
            <person name="Guy L."/>
            <person name="Ettema T.J."/>
        </authorList>
    </citation>
    <scope>NUCLEOTIDE SEQUENCE</scope>
</reference>
<accession>A0A0F9MQH2</accession>
<name>A0A0F9MQH2_9ZZZZ</name>
<sequence length="106" mass="12032">MENTTLKTTNGREIVLKAYITARELRELKALYLAVAKFDPKSGEVFDIDPKKAEEIENKTIAMVVVSIDGKEDRILETILDMPIVDYNEIMEKMNDATGLDKKKLV</sequence>
<gene>
    <name evidence="1" type="ORF">LCGC14_1354470</name>
</gene>
<dbReference type="EMBL" id="LAZR01008402">
    <property type="protein sequence ID" value="KKM78980.1"/>
    <property type="molecule type" value="Genomic_DNA"/>
</dbReference>